<dbReference type="AlphaFoldDB" id="A0A1S2XMG8"/>
<evidence type="ECO:0000256" key="1">
    <source>
        <dbReference type="SAM" id="MobiDB-lite"/>
    </source>
</evidence>
<dbReference type="Proteomes" id="UP000087171">
    <property type="component" value="Chromosome Ca2"/>
</dbReference>
<organism evidence="2 3">
    <name type="scientific">Cicer arietinum</name>
    <name type="common">Chickpea</name>
    <name type="synonym">Garbanzo</name>
    <dbReference type="NCBI Taxonomy" id="3827"/>
    <lineage>
        <taxon>Eukaryota</taxon>
        <taxon>Viridiplantae</taxon>
        <taxon>Streptophyta</taxon>
        <taxon>Embryophyta</taxon>
        <taxon>Tracheophyta</taxon>
        <taxon>Spermatophyta</taxon>
        <taxon>Magnoliopsida</taxon>
        <taxon>eudicotyledons</taxon>
        <taxon>Gunneridae</taxon>
        <taxon>Pentapetalae</taxon>
        <taxon>rosids</taxon>
        <taxon>fabids</taxon>
        <taxon>Fabales</taxon>
        <taxon>Fabaceae</taxon>
        <taxon>Papilionoideae</taxon>
        <taxon>50 kb inversion clade</taxon>
        <taxon>NPAAA clade</taxon>
        <taxon>Hologalegina</taxon>
        <taxon>IRL clade</taxon>
        <taxon>Cicereae</taxon>
        <taxon>Cicer</taxon>
    </lineage>
</organism>
<accession>A0A1S2XMG8</accession>
<reference evidence="2" key="1">
    <citation type="journal article" date="2013" name="Nat. Biotechnol.">
        <title>Draft genome sequence of chickpea (Cicer arietinum) provides a resource for trait improvement.</title>
        <authorList>
            <person name="Varshney R.K."/>
            <person name="Song C."/>
            <person name="Saxena R.K."/>
            <person name="Azam S."/>
            <person name="Yu S."/>
            <person name="Sharpe A.G."/>
            <person name="Cannon S."/>
            <person name="Baek J."/>
            <person name="Rosen B.D."/>
            <person name="Tar'an B."/>
            <person name="Millan T."/>
            <person name="Zhang X."/>
            <person name="Ramsay L.D."/>
            <person name="Iwata A."/>
            <person name="Wang Y."/>
            <person name="Nelson W."/>
            <person name="Farmer A.D."/>
            <person name="Gaur P.M."/>
            <person name="Soderlund C."/>
            <person name="Penmetsa R.V."/>
            <person name="Xu C."/>
            <person name="Bharti A.K."/>
            <person name="He W."/>
            <person name="Winter P."/>
            <person name="Zhao S."/>
            <person name="Hane J.K."/>
            <person name="Carrasquilla-Garcia N."/>
            <person name="Condie J.A."/>
            <person name="Upadhyaya H.D."/>
            <person name="Luo M.C."/>
            <person name="Thudi M."/>
            <person name="Gowda C.L."/>
            <person name="Singh N.P."/>
            <person name="Lichtenzveig J."/>
            <person name="Gali K.K."/>
            <person name="Rubio J."/>
            <person name="Nadarajan N."/>
            <person name="Dolezel J."/>
            <person name="Bansal K.C."/>
            <person name="Xu X."/>
            <person name="Edwards D."/>
            <person name="Zhang G."/>
            <person name="Kahl G."/>
            <person name="Gil J."/>
            <person name="Singh K.B."/>
            <person name="Datta S.K."/>
            <person name="Jackson S.A."/>
            <person name="Wang J."/>
            <person name="Cook D.R."/>
        </authorList>
    </citation>
    <scope>NUCLEOTIDE SEQUENCE [LARGE SCALE GENOMIC DNA]</scope>
    <source>
        <strain evidence="2">cv. CDC Frontier</strain>
    </source>
</reference>
<dbReference type="PaxDb" id="3827-XP_004490561.1"/>
<proteinExistence type="predicted"/>
<sequence>MTIAQFLAINNLRNPQRLKTHAPKQNLKSTAPASPEHSPIPKCSPAPNQEYFPVQERSPVRLPSPSQNQEPSPLQERSPAQPPSPSHHQEHSPEGDSSPVLTPSPSPKTKCSPTLERSSSSTFE</sequence>
<keyword evidence="2" id="KW-1185">Reference proteome</keyword>
<evidence type="ECO:0000313" key="2">
    <source>
        <dbReference type="Proteomes" id="UP000087171"/>
    </source>
</evidence>
<gene>
    <name evidence="3" type="primary">LOC101489366</name>
</gene>
<feature type="region of interest" description="Disordered" evidence="1">
    <location>
        <begin position="1"/>
        <end position="124"/>
    </location>
</feature>
<feature type="compositionally biased region" description="Polar residues" evidence="1">
    <location>
        <begin position="115"/>
        <end position="124"/>
    </location>
</feature>
<protein>
    <submittedName>
        <fullName evidence="3">Uncharacterized protein</fullName>
    </submittedName>
</protein>
<evidence type="ECO:0000313" key="3">
    <source>
        <dbReference type="RefSeq" id="XP_004490561.1"/>
    </source>
</evidence>
<dbReference type="RefSeq" id="XP_004490561.1">
    <property type="nucleotide sequence ID" value="XM_004490504.1"/>
</dbReference>
<name>A0A1S2XMG8_CICAR</name>
<reference evidence="3" key="2">
    <citation type="submission" date="2025-08" db="UniProtKB">
        <authorList>
            <consortium name="RefSeq"/>
        </authorList>
    </citation>
    <scope>IDENTIFICATION</scope>
    <source>
        <tissue evidence="3">Etiolated seedlings</tissue>
    </source>
</reference>